<sequence length="848" mass="98256">MKKKILYFLLAISVFIILLFLVLKNGISISSVQFDFLKLEQLYIKLDKKLIVKAKNISIYQKSNIDSKKQTSQFSSVKLLNLAENLKYFYIFIQEMDIRNLAFKDYHLKILFKNNEFFIDNNLFFLKTTLQKEENNIKANIEKMFIRDYNLSIVGNLDINTKSEFYFFDAKASSNLINFNINLSYKNGQLAYNFKEVSFKNTLDIFNKIKNKIELPEDLILWVGHRIKGEFYYLDYIKGFIDFNKNKYYLDNIEASGYVDRVKISLDNKMDPIEIPKLNLNLNKQRLNFDFKKASYKQADLSASKIYIYDLMDENKAGIYLHIISNNLKLDQKLWKALDFYDVKIPFFQKEGKVKSDFILDLGFYKDQSLFNGEFVVENSVLSFLDTNVSKALIKINNNLLNIEEADIANKFLKADFNASIDLNTKIGQFNTKIGQFEIANNIINIKNENVIIDLDFSQNCKVFIPKWQLDLEILDNLKINLNNPSILNLYSPLLKQLGFKSAQNITYEGIDFDNFKIQINNASFQSNFLNGNIPYEKDSFFIEKKQDTVLINSESDLISAILNDKNKEIHLKNLTYIYKEDKERFFNLESNIQNIYFGGANFSIILKDTNNILSFDRLEAILNENTLNIRANKNNTNLNFNFSPNYINLNINNINDEFLNTFLQKQAVLQGVFDLNITGRNFEDFEGRFKIKNTFIKDLKGTNQLISFIDTVPSLLLFKTPTFNEKGLSVIDGEIVFDRRKDLFRIKAISLNGESVDIFGIGSVNLRLKNIDLNLELKTLKSASSVISKVPILNYVILGKNQEISTNIKVDGSLDNPSFHTQILGDVVKSPFNLIKNIIELPTNLFK</sequence>
<organism evidence="3 4">
    <name type="scientific">Campylobacter novaezeelandiae</name>
    <dbReference type="NCBI Taxonomy" id="2267891"/>
    <lineage>
        <taxon>Bacteria</taxon>
        <taxon>Pseudomonadati</taxon>
        <taxon>Campylobacterota</taxon>
        <taxon>Epsilonproteobacteria</taxon>
        <taxon>Campylobacterales</taxon>
        <taxon>Campylobacteraceae</taxon>
        <taxon>Campylobacter</taxon>
    </lineage>
</organism>
<dbReference type="OrthoDB" id="5332226at2"/>
<protein>
    <submittedName>
        <fullName evidence="3">DUF3971 domain-containing protein</fullName>
    </submittedName>
</protein>
<dbReference type="Pfam" id="PF13116">
    <property type="entry name" value="YhdP"/>
    <property type="match status" value="1"/>
</dbReference>
<comment type="caution">
    <text evidence="3">The sequence shown here is derived from an EMBL/GenBank/DDBJ whole genome shotgun (WGS) entry which is preliminary data.</text>
</comment>
<evidence type="ECO:0000256" key="1">
    <source>
        <dbReference type="SAM" id="Phobius"/>
    </source>
</evidence>
<dbReference type="InterPro" id="IPR025263">
    <property type="entry name" value="YhdP_central"/>
</dbReference>
<keyword evidence="1" id="KW-1133">Transmembrane helix</keyword>
<keyword evidence="1" id="KW-0812">Transmembrane</keyword>
<dbReference type="EMBL" id="QPGR01000007">
    <property type="protein sequence ID" value="TBR81077.1"/>
    <property type="molecule type" value="Genomic_DNA"/>
</dbReference>
<evidence type="ECO:0000313" key="4">
    <source>
        <dbReference type="Proteomes" id="UP000292583"/>
    </source>
</evidence>
<reference evidence="3 4" key="1">
    <citation type="submission" date="2018-07" db="EMBL/GenBank/DDBJ databases">
        <title>Campylobacter zealandensis sp. nov., isolated from birds and water in New Zealand.</title>
        <authorList>
            <person name="Wilkinson D.A."/>
            <person name="Biggs P.J."/>
            <person name="French N.P."/>
            <person name="Midwinter A.C."/>
        </authorList>
    </citation>
    <scope>NUCLEOTIDE SEQUENCE [LARGE SCALE GENOMIC DNA]</scope>
    <source>
        <strain evidence="3 4">B423b</strain>
    </source>
</reference>
<name>A0A4Q9JW55_9BACT</name>
<dbReference type="AlphaFoldDB" id="A0A4Q9JW55"/>
<dbReference type="RefSeq" id="WP_131186614.1">
    <property type="nucleotide sequence ID" value="NZ_QPGR01000007.1"/>
</dbReference>
<gene>
    <name evidence="3" type="ORF">DU473_04550</name>
</gene>
<dbReference type="Proteomes" id="UP000292583">
    <property type="component" value="Unassembled WGS sequence"/>
</dbReference>
<feature type="domain" description="YhdP central" evidence="2">
    <location>
        <begin position="523"/>
        <end position="819"/>
    </location>
</feature>
<feature type="transmembrane region" description="Helical" evidence="1">
    <location>
        <begin position="5"/>
        <end position="23"/>
    </location>
</feature>
<keyword evidence="4" id="KW-1185">Reference proteome</keyword>
<evidence type="ECO:0000259" key="2">
    <source>
        <dbReference type="Pfam" id="PF13116"/>
    </source>
</evidence>
<proteinExistence type="predicted"/>
<accession>A0A4Q9JW55</accession>
<keyword evidence="1" id="KW-0472">Membrane</keyword>
<evidence type="ECO:0000313" key="3">
    <source>
        <dbReference type="EMBL" id="TBR81077.1"/>
    </source>
</evidence>